<keyword evidence="6" id="KW-0694">RNA-binding</keyword>
<comment type="similarity">
    <text evidence="6">Belongs to the MrnC RNase family.</text>
</comment>
<dbReference type="Gene3D" id="1.10.1520.10">
    <property type="entry name" value="Ribonuclease III domain"/>
    <property type="match status" value="1"/>
</dbReference>
<feature type="active site" evidence="6">
    <location>
        <position position="37"/>
    </location>
</feature>
<dbReference type="Pfam" id="PF00636">
    <property type="entry name" value="Ribonuclease_3"/>
    <property type="match status" value="1"/>
</dbReference>
<dbReference type="Proteomes" id="UP000823909">
    <property type="component" value="Unassembled WGS sequence"/>
</dbReference>
<keyword evidence="6" id="KW-0963">Cytoplasm</keyword>
<comment type="function">
    <text evidence="6">Involved in correct processing of both the 5' and 3' ends of 23S rRNA precursor. Processes 30S rRNA precursor transcript even in absence of ribonuclease 3 (Rnc); Rnc processes 30S rRNA into smaller rRNA precursors.</text>
</comment>
<evidence type="ECO:0000313" key="9">
    <source>
        <dbReference type="Proteomes" id="UP000823909"/>
    </source>
</evidence>
<keyword evidence="6" id="KW-0699">rRNA-binding</keyword>
<name>A0A9D2RCX3_9FIRM</name>
<sequence>MEKSIEYGLEHYIRSIPGMNAVDPKMSSSLVLAYIGDCVFDLIIKLMVTGKGNRQVHKLHEETSRYVQASAQSYMMRSIQEQLDEEEHGVYRRGRNARSVSPAKNQSITDYRRATGFEALIGYLYLTGRYERLTELVTVGLNSMEQKEAEEDGNHA</sequence>
<dbReference type="SUPFAM" id="SSF69065">
    <property type="entry name" value="RNase III domain-like"/>
    <property type="match status" value="1"/>
</dbReference>
<keyword evidence="6" id="KW-0460">Magnesium</keyword>
<organism evidence="8 9">
    <name type="scientific">Candidatus Mediterraneibacter quadrami</name>
    <dbReference type="NCBI Taxonomy" id="2838684"/>
    <lineage>
        <taxon>Bacteria</taxon>
        <taxon>Bacillati</taxon>
        <taxon>Bacillota</taxon>
        <taxon>Clostridia</taxon>
        <taxon>Lachnospirales</taxon>
        <taxon>Lachnospiraceae</taxon>
        <taxon>Mediterraneibacter</taxon>
    </lineage>
</organism>
<dbReference type="PANTHER" id="PTHR34276:SF1">
    <property type="entry name" value="MINI-RIBONUCLEASE 3"/>
    <property type="match status" value="1"/>
</dbReference>
<dbReference type="GO" id="GO:0019843">
    <property type="term" value="F:rRNA binding"/>
    <property type="evidence" value="ECO:0007669"/>
    <property type="project" value="UniProtKB-UniRule"/>
</dbReference>
<dbReference type="GO" id="GO:0006364">
    <property type="term" value="P:rRNA processing"/>
    <property type="evidence" value="ECO:0007669"/>
    <property type="project" value="UniProtKB-UniRule"/>
</dbReference>
<dbReference type="PIRSF" id="PIRSF005520">
    <property type="entry name" value="UCP005520"/>
    <property type="match status" value="1"/>
</dbReference>
<keyword evidence="2 6" id="KW-0698">rRNA processing</keyword>
<evidence type="ECO:0000256" key="6">
    <source>
        <dbReference type="HAMAP-Rule" id="MF_01468"/>
    </source>
</evidence>
<comment type="subcellular location">
    <subcellularLocation>
        <location evidence="6">Cytoplasm</location>
    </subcellularLocation>
</comment>
<dbReference type="GO" id="GO:0005737">
    <property type="term" value="C:cytoplasm"/>
    <property type="evidence" value="ECO:0007669"/>
    <property type="project" value="UniProtKB-SubCell"/>
</dbReference>
<keyword evidence="4 6" id="KW-0255">Endonuclease</keyword>
<dbReference type="GO" id="GO:0004525">
    <property type="term" value="F:ribonuclease III activity"/>
    <property type="evidence" value="ECO:0007669"/>
    <property type="project" value="InterPro"/>
</dbReference>
<dbReference type="EC" id="3.1.26.-" evidence="6"/>
<reference evidence="8" key="2">
    <citation type="submission" date="2021-04" db="EMBL/GenBank/DDBJ databases">
        <authorList>
            <person name="Gilroy R."/>
        </authorList>
    </citation>
    <scope>NUCLEOTIDE SEQUENCE</scope>
    <source>
        <strain evidence="8">ChiBcec15-3976</strain>
    </source>
</reference>
<evidence type="ECO:0000256" key="3">
    <source>
        <dbReference type="ARBA" id="ARBA00022722"/>
    </source>
</evidence>
<dbReference type="PANTHER" id="PTHR34276">
    <property type="entry name" value="MINI-RIBONUCLEASE 3"/>
    <property type="match status" value="1"/>
</dbReference>
<keyword evidence="1 6" id="KW-0690">Ribosome biogenesis</keyword>
<gene>
    <name evidence="6" type="primary">mrnC</name>
    <name evidence="8" type="ORF">H9910_04000</name>
</gene>
<dbReference type="InterPro" id="IPR008226">
    <property type="entry name" value="Mini3_fam"/>
</dbReference>
<proteinExistence type="inferred from homology"/>
<protein>
    <recommendedName>
        <fullName evidence="6">Mini-ribonuclease 3</fullName>
        <shortName evidence="6">Mini-3</shortName>
        <shortName evidence="6">Mini-RNase 3</shortName>
        <ecNumber evidence="6">3.1.26.-</ecNumber>
    </recommendedName>
    <alternativeName>
        <fullName evidence="6">Mini-RNase III</fullName>
        <shortName evidence="6">Mini-III</shortName>
    </alternativeName>
</protein>
<comment type="subunit">
    <text evidence="6">Homodimer.</text>
</comment>
<evidence type="ECO:0000256" key="4">
    <source>
        <dbReference type="ARBA" id="ARBA00022759"/>
    </source>
</evidence>
<evidence type="ECO:0000256" key="5">
    <source>
        <dbReference type="ARBA" id="ARBA00022801"/>
    </source>
</evidence>
<dbReference type="InterPro" id="IPR000999">
    <property type="entry name" value="RNase_III_dom"/>
</dbReference>
<dbReference type="InterPro" id="IPR036389">
    <property type="entry name" value="RNase_III_sf"/>
</dbReference>
<dbReference type="EMBL" id="DWUU01000024">
    <property type="protein sequence ID" value="HJD42157.1"/>
    <property type="molecule type" value="Genomic_DNA"/>
</dbReference>
<feature type="domain" description="RNase III" evidence="7">
    <location>
        <begin position="31"/>
        <end position="128"/>
    </location>
</feature>
<keyword evidence="3 6" id="KW-0540">Nuclease</keyword>
<evidence type="ECO:0000313" key="8">
    <source>
        <dbReference type="EMBL" id="HJD42157.1"/>
    </source>
</evidence>
<dbReference type="AlphaFoldDB" id="A0A9D2RCX3"/>
<evidence type="ECO:0000259" key="7">
    <source>
        <dbReference type="Pfam" id="PF00636"/>
    </source>
</evidence>
<accession>A0A9D2RCX3</accession>
<keyword evidence="5 6" id="KW-0378">Hydrolase</keyword>
<reference evidence="8" key="1">
    <citation type="journal article" date="2021" name="PeerJ">
        <title>Extensive microbial diversity within the chicken gut microbiome revealed by metagenomics and culture.</title>
        <authorList>
            <person name="Gilroy R."/>
            <person name="Ravi A."/>
            <person name="Getino M."/>
            <person name="Pursley I."/>
            <person name="Horton D.L."/>
            <person name="Alikhan N.F."/>
            <person name="Baker D."/>
            <person name="Gharbi K."/>
            <person name="Hall N."/>
            <person name="Watson M."/>
            <person name="Adriaenssens E.M."/>
            <person name="Foster-Nyarko E."/>
            <person name="Jarju S."/>
            <person name="Secka A."/>
            <person name="Antonio M."/>
            <person name="Oren A."/>
            <person name="Chaudhuri R.R."/>
            <person name="La Ragione R."/>
            <person name="Hildebrand F."/>
            <person name="Pallen M.J."/>
        </authorList>
    </citation>
    <scope>NUCLEOTIDE SEQUENCE</scope>
    <source>
        <strain evidence="8">ChiBcec15-3976</strain>
    </source>
</reference>
<dbReference type="HAMAP" id="MF_01468">
    <property type="entry name" value="RNase_Mini_III"/>
    <property type="match status" value="1"/>
</dbReference>
<comment type="cofactor">
    <cofactor evidence="6">
        <name>Mg(2+)</name>
        <dbReference type="ChEBI" id="CHEBI:18420"/>
    </cofactor>
</comment>
<comment type="caution">
    <text evidence="8">The sequence shown here is derived from an EMBL/GenBank/DDBJ whole genome shotgun (WGS) entry which is preliminary data.</text>
</comment>
<evidence type="ECO:0000256" key="1">
    <source>
        <dbReference type="ARBA" id="ARBA00022517"/>
    </source>
</evidence>
<evidence type="ECO:0000256" key="2">
    <source>
        <dbReference type="ARBA" id="ARBA00022552"/>
    </source>
</evidence>